<dbReference type="EMBL" id="JAEFBJ010000009">
    <property type="protein sequence ID" value="KAG7572624.1"/>
    <property type="molecule type" value="Genomic_DNA"/>
</dbReference>
<feature type="compositionally biased region" description="Basic residues" evidence="1">
    <location>
        <begin position="1"/>
        <end position="16"/>
    </location>
</feature>
<gene>
    <name evidence="2" type="ORF">ISN44_As09g009810</name>
</gene>
<keyword evidence="3" id="KW-1185">Reference proteome</keyword>
<proteinExistence type="predicted"/>
<accession>A0A8T2AI41</accession>
<reference evidence="2 3" key="1">
    <citation type="submission" date="2020-12" db="EMBL/GenBank/DDBJ databases">
        <title>Concerted genomic and epigenomic changes stabilize Arabidopsis allopolyploids.</title>
        <authorList>
            <person name="Chen Z."/>
        </authorList>
    </citation>
    <scope>NUCLEOTIDE SEQUENCE [LARGE SCALE GENOMIC DNA]</scope>
    <source>
        <strain evidence="2">As9502</strain>
        <tissue evidence="2">Leaf</tissue>
    </source>
</reference>
<dbReference type="InterPro" id="IPR004252">
    <property type="entry name" value="Probable_transposase_24"/>
</dbReference>
<feature type="region of interest" description="Disordered" evidence="1">
    <location>
        <begin position="1"/>
        <end position="119"/>
    </location>
</feature>
<sequence>MAPRVRGGRGRGRGKRTGGSPRGFGTTPFRASGSTQVRGSVSSVYRLAAGSPRASQSPDPVQPPAPVHSPVVSQQRPPRASVSGHSSQAQNIEEEEAASDEEADDEAASEEEGLRDSTLSEEVLATLNDLLMMPGRELYTTVISLTLEPGTTWFGKDQGKLTRKITKCFTNKFDGPYYSWSCMPTGRRERYFLEFAKTHTWHPSLTGVVEANFYKIIALRMKDMVCKAGTKSVRPYWIEKTLWREMCQYWDTEEAQAKSSTTSAARMSDRNGLGPHKQVSGPKSFLQVEQEMEVELGRPPTIGEVFIRTHTKKDGTFVDRKAHASTQKAALLTTLQSQLEDANCKIEEQAAREAEALRVATSQAAEIKHLTMMKKYLNETDPNFLAFLNSQSTPTANDHLEVQPTPTPAANADGTTPAT</sequence>
<feature type="compositionally biased region" description="Acidic residues" evidence="1">
    <location>
        <begin position="92"/>
        <end position="113"/>
    </location>
</feature>
<organism evidence="2 3">
    <name type="scientific">Arabidopsis suecica</name>
    <name type="common">Swedish thale-cress</name>
    <name type="synonym">Cardaminopsis suecica</name>
    <dbReference type="NCBI Taxonomy" id="45249"/>
    <lineage>
        <taxon>Eukaryota</taxon>
        <taxon>Viridiplantae</taxon>
        <taxon>Streptophyta</taxon>
        <taxon>Embryophyta</taxon>
        <taxon>Tracheophyta</taxon>
        <taxon>Spermatophyta</taxon>
        <taxon>Magnoliopsida</taxon>
        <taxon>eudicotyledons</taxon>
        <taxon>Gunneridae</taxon>
        <taxon>Pentapetalae</taxon>
        <taxon>rosids</taxon>
        <taxon>malvids</taxon>
        <taxon>Brassicales</taxon>
        <taxon>Brassicaceae</taxon>
        <taxon>Camelineae</taxon>
        <taxon>Arabidopsis</taxon>
    </lineage>
</organism>
<dbReference type="AlphaFoldDB" id="A0A8T2AI41"/>
<evidence type="ECO:0000256" key="1">
    <source>
        <dbReference type="SAM" id="MobiDB-lite"/>
    </source>
</evidence>
<evidence type="ECO:0000313" key="2">
    <source>
        <dbReference type="EMBL" id="KAG7572624.1"/>
    </source>
</evidence>
<dbReference type="Proteomes" id="UP000694251">
    <property type="component" value="Chromosome 9"/>
</dbReference>
<protein>
    <submittedName>
        <fullName evidence="2">Putative transposase Ptta/En/Spm plant</fullName>
    </submittedName>
</protein>
<comment type="caution">
    <text evidence="2">The sequence shown here is derived from an EMBL/GenBank/DDBJ whole genome shotgun (WGS) entry which is preliminary data.</text>
</comment>
<feature type="region of interest" description="Disordered" evidence="1">
    <location>
        <begin position="395"/>
        <end position="419"/>
    </location>
</feature>
<dbReference type="Pfam" id="PF03004">
    <property type="entry name" value="Transposase_24"/>
    <property type="match status" value="1"/>
</dbReference>
<feature type="region of interest" description="Disordered" evidence="1">
    <location>
        <begin position="259"/>
        <end position="284"/>
    </location>
</feature>
<feature type="compositionally biased region" description="Polar residues" evidence="1">
    <location>
        <begin position="32"/>
        <end position="43"/>
    </location>
</feature>
<evidence type="ECO:0000313" key="3">
    <source>
        <dbReference type="Proteomes" id="UP000694251"/>
    </source>
</evidence>
<dbReference type="OrthoDB" id="1111359at2759"/>
<name>A0A8T2AI41_ARASU</name>